<evidence type="ECO:0000256" key="1">
    <source>
        <dbReference type="SAM" id="MobiDB-lite"/>
    </source>
</evidence>
<dbReference type="GO" id="GO:0000164">
    <property type="term" value="C:protein phosphatase type 1 complex"/>
    <property type="evidence" value="ECO:0007669"/>
    <property type="project" value="TreeGrafter"/>
</dbReference>
<reference evidence="4" key="1">
    <citation type="submission" date="2025-08" db="UniProtKB">
        <authorList>
            <consortium name="RefSeq"/>
        </authorList>
    </citation>
    <scope>IDENTIFICATION</scope>
    <source>
        <tissue evidence="4">Gonad</tissue>
    </source>
</reference>
<feature type="region of interest" description="Disordered" evidence="1">
    <location>
        <begin position="1"/>
        <end position="24"/>
    </location>
</feature>
<dbReference type="Proteomes" id="UP000515135">
    <property type="component" value="Unplaced"/>
</dbReference>
<dbReference type="InterPro" id="IPR038175">
    <property type="entry name" value="CBM21_dom_sf"/>
</dbReference>
<keyword evidence="3" id="KW-1185">Reference proteome</keyword>
<protein>
    <submittedName>
        <fullName evidence="4">Glycogen-binding subunit 76A-like</fullName>
    </submittedName>
</protein>
<dbReference type="Gene3D" id="2.60.40.2440">
    <property type="entry name" value="Carbohydrate binding type-21 domain"/>
    <property type="match status" value="1"/>
</dbReference>
<dbReference type="PROSITE" id="PS51159">
    <property type="entry name" value="CBM21"/>
    <property type="match status" value="1"/>
</dbReference>
<proteinExistence type="predicted"/>
<dbReference type="InterPro" id="IPR050782">
    <property type="entry name" value="PP1_regulatory_subunit_3"/>
</dbReference>
<dbReference type="PANTHER" id="PTHR12307:SF53">
    <property type="entry name" value="PROTEIN PHOSPHATASE 1 REGULATORY SUBUNIT"/>
    <property type="match status" value="1"/>
</dbReference>
<dbReference type="OrthoDB" id="8942186at2759"/>
<feature type="domain" description="CBM21" evidence="2">
    <location>
        <begin position="187"/>
        <end position="295"/>
    </location>
</feature>
<evidence type="ECO:0000313" key="3">
    <source>
        <dbReference type="Proteomes" id="UP000515135"/>
    </source>
</evidence>
<sequence length="316" mass="35836">MPTQTERSKIDRSERLQHTTTTLPREPMMIEGINPALCLPRNFSYLSVGEPNQGSRRMGRHNLAEQASLRSLMITIPEKGWKTRKPGLRIDSRSLSQGNTPLGSPEALSPTSRERQKKSVHFADSLGLDLVDVKLILDYDTPPVIPKQVLSALNTSKQRSPEYNDAFPGQRFLGSCFRPLGNDPDFLGRVWDQALCLETAVVAGMTVLCSVRVRNLDYHKNVYVRYSFDGWKTCEELEASYVYGSCDGTTDKFSFTMTAPPGDFPVGSKIEFAIRYEIPGNTFWDNNKGKNYVFECYCKEPAEEPILEKRYWSHFV</sequence>
<organism evidence="3 4">
    <name type="scientific">Branchiostoma belcheri</name>
    <name type="common">Amphioxus</name>
    <dbReference type="NCBI Taxonomy" id="7741"/>
    <lineage>
        <taxon>Eukaryota</taxon>
        <taxon>Metazoa</taxon>
        <taxon>Chordata</taxon>
        <taxon>Cephalochordata</taxon>
        <taxon>Leptocardii</taxon>
        <taxon>Amphioxiformes</taxon>
        <taxon>Branchiostomatidae</taxon>
        <taxon>Branchiostoma</taxon>
    </lineage>
</organism>
<feature type="compositionally biased region" description="Polar residues" evidence="1">
    <location>
        <begin position="93"/>
        <end position="102"/>
    </location>
</feature>
<dbReference type="PANTHER" id="PTHR12307">
    <property type="entry name" value="PROTEIN PHOSPHATASE 1 REGULATORY SUBUNIT"/>
    <property type="match status" value="1"/>
</dbReference>
<dbReference type="Pfam" id="PF03370">
    <property type="entry name" value="CBM_21"/>
    <property type="match status" value="1"/>
</dbReference>
<evidence type="ECO:0000259" key="2">
    <source>
        <dbReference type="PROSITE" id="PS51159"/>
    </source>
</evidence>
<feature type="compositionally biased region" description="Basic and acidic residues" evidence="1">
    <location>
        <begin position="1"/>
        <end position="17"/>
    </location>
</feature>
<dbReference type="GeneID" id="109473359"/>
<dbReference type="AlphaFoldDB" id="A0A6P4ZCF9"/>
<feature type="region of interest" description="Disordered" evidence="1">
    <location>
        <begin position="83"/>
        <end position="116"/>
    </location>
</feature>
<dbReference type="KEGG" id="bbel:109473359"/>
<evidence type="ECO:0000313" key="4">
    <source>
        <dbReference type="RefSeq" id="XP_019628782.1"/>
    </source>
</evidence>
<accession>A0A6P4ZCF9</accession>
<gene>
    <name evidence="4" type="primary">LOC109473359</name>
</gene>
<dbReference type="InterPro" id="IPR005036">
    <property type="entry name" value="CBM21_dom"/>
</dbReference>
<dbReference type="GO" id="GO:2001069">
    <property type="term" value="F:glycogen binding"/>
    <property type="evidence" value="ECO:0007669"/>
    <property type="project" value="TreeGrafter"/>
</dbReference>
<dbReference type="GO" id="GO:0005979">
    <property type="term" value="P:regulation of glycogen biosynthetic process"/>
    <property type="evidence" value="ECO:0007669"/>
    <property type="project" value="TreeGrafter"/>
</dbReference>
<dbReference type="RefSeq" id="XP_019628782.1">
    <property type="nucleotide sequence ID" value="XM_019773223.1"/>
</dbReference>
<dbReference type="GO" id="GO:0008157">
    <property type="term" value="F:protein phosphatase 1 binding"/>
    <property type="evidence" value="ECO:0007669"/>
    <property type="project" value="TreeGrafter"/>
</dbReference>
<name>A0A6P4ZCF9_BRABE</name>